<dbReference type="AlphaFoldDB" id="A0A7L4YQZ0"/>
<organism evidence="2 3">
    <name type="scientific">Epidermidibacterium keratini</name>
    <dbReference type="NCBI Taxonomy" id="1891644"/>
    <lineage>
        <taxon>Bacteria</taxon>
        <taxon>Bacillati</taxon>
        <taxon>Actinomycetota</taxon>
        <taxon>Actinomycetes</taxon>
        <taxon>Sporichthyales</taxon>
        <taxon>Sporichthyaceae</taxon>
        <taxon>Epidermidibacterium</taxon>
    </lineage>
</organism>
<dbReference type="InterPro" id="IPR051683">
    <property type="entry name" value="Enoyl-CoA_Hydratase/Isomerase"/>
</dbReference>
<proteinExistence type="inferred from homology"/>
<dbReference type="KEGG" id="eke:EK0264_14225"/>
<keyword evidence="3" id="KW-1185">Reference proteome</keyword>
<dbReference type="Proteomes" id="UP000463857">
    <property type="component" value="Chromosome"/>
</dbReference>
<evidence type="ECO:0000313" key="3">
    <source>
        <dbReference type="Proteomes" id="UP000463857"/>
    </source>
</evidence>
<sequence length="256" mass="27931">MAFEGLQRLRVEHDGEVVRVWLNRPEKLNALDPQTLDEITAVYREVASIEDVRIVVLGGSGRAFSAGADLKDHPSRPAPDAPPRAHRYVAETGRRAIDTILACPAITLARVHSHVIGGGVLLAAACDFRIGADDTVFRLPEVELGLPLSWGGTPLLIKEIGAARAREMIMTARPFGAAESERLGLLHRAVPDADLDAEVDQWVSRLLAIPHYPLEATKHQFQRYAAAARLGDLSETDSDVYQHAVARTRLRPPGTP</sequence>
<dbReference type="InterPro" id="IPR029045">
    <property type="entry name" value="ClpP/crotonase-like_dom_sf"/>
</dbReference>
<dbReference type="InterPro" id="IPR001753">
    <property type="entry name" value="Enoyl-CoA_hydra/iso"/>
</dbReference>
<dbReference type="CDD" id="cd06558">
    <property type="entry name" value="crotonase-like"/>
    <property type="match status" value="1"/>
</dbReference>
<dbReference type="PANTHER" id="PTHR42964">
    <property type="entry name" value="ENOYL-COA HYDRATASE"/>
    <property type="match status" value="1"/>
</dbReference>
<protein>
    <submittedName>
        <fullName evidence="2">Enoyl-CoA hydratase/isomerase family protein</fullName>
    </submittedName>
</protein>
<dbReference type="GO" id="GO:0016853">
    <property type="term" value="F:isomerase activity"/>
    <property type="evidence" value="ECO:0007669"/>
    <property type="project" value="UniProtKB-KW"/>
</dbReference>
<dbReference type="Gene3D" id="3.90.226.10">
    <property type="entry name" value="2-enoyl-CoA Hydratase, Chain A, domain 1"/>
    <property type="match status" value="1"/>
</dbReference>
<dbReference type="Pfam" id="PF00378">
    <property type="entry name" value="ECH_1"/>
    <property type="match status" value="1"/>
</dbReference>
<dbReference type="RefSeq" id="WP_159546461.1">
    <property type="nucleotide sequence ID" value="NZ_CP047156.1"/>
</dbReference>
<dbReference type="EMBL" id="CP047156">
    <property type="protein sequence ID" value="QHC01324.1"/>
    <property type="molecule type" value="Genomic_DNA"/>
</dbReference>
<name>A0A7L4YQZ0_9ACTN</name>
<dbReference type="OrthoDB" id="5183239at2"/>
<dbReference type="SUPFAM" id="SSF52096">
    <property type="entry name" value="ClpP/crotonase"/>
    <property type="match status" value="1"/>
</dbReference>
<dbReference type="InParanoid" id="A0A7L4YQZ0"/>
<accession>A0A7L4YQZ0</accession>
<gene>
    <name evidence="2" type="ORF">EK0264_14225</name>
</gene>
<evidence type="ECO:0000313" key="2">
    <source>
        <dbReference type="EMBL" id="QHC01324.1"/>
    </source>
</evidence>
<evidence type="ECO:0000256" key="1">
    <source>
        <dbReference type="ARBA" id="ARBA00005254"/>
    </source>
</evidence>
<comment type="similarity">
    <text evidence="1">Belongs to the enoyl-CoA hydratase/isomerase family.</text>
</comment>
<reference evidence="2 3" key="1">
    <citation type="journal article" date="2018" name="Int. J. Syst. Evol. Microbiol.">
        <title>Epidermidibacterium keratini gen. nov., sp. nov., a member of the family Sporichthyaceae, isolated from keratin epidermis.</title>
        <authorList>
            <person name="Lee D.G."/>
            <person name="Trujillo M.E."/>
            <person name="Kang S."/>
            <person name="Nam J.J."/>
            <person name="Kim Y.J."/>
        </authorList>
    </citation>
    <scope>NUCLEOTIDE SEQUENCE [LARGE SCALE GENOMIC DNA]</scope>
    <source>
        <strain evidence="2 3">EPI-7</strain>
    </source>
</reference>
<keyword evidence="2" id="KW-0413">Isomerase</keyword>
<dbReference type="PANTHER" id="PTHR42964:SF1">
    <property type="entry name" value="POLYKETIDE BIOSYNTHESIS ENOYL-COA HYDRATASE PKSH-RELATED"/>
    <property type="match status" value="1"/>
</dbReference>